<dbReference type="Gene3D" id="3.30.457.50">
    <property type="entry name" value="Chromosome segregation protein Spc25"/>
    <property type="match status" value="1"/>
</dbReference>
<dbReference type="HOGENOM" id="CLU_1268208_0_0_1"/>
<dbReference type="GO" id="GO:0005634">
    <property type="term" value="C:nucleus"/>
    <property type="evidence" value="ECO:0007669"/>
    <property type="project" value="UniProtKB-SubCell"/>
</dbReference>
<evidence type="ECO:0000256" key="3">
    <source>
        <dbReference type="ARBA" id="ARBA00013692"/>
    </source>
</evidence>
<keyword evidence="11" id="KW-0539">Nucleus</keyword>
<evidence type="ECO:0000256" key="4">
    <source>
        <dbReference type="ARBA" id="ARBA00022454"/>
    </source>
</evidence>
<accession>V3ZDI6</accession>
<dbReference type="InterPro" id="IPR045143">
    <property type="entry name" value="Spc25"/>
</dbReference>
<evidence type="ECO:0000313" key="14">
    <source>
        <dbReference type="EMBL" id="ESO82097.1"/>
    </source>
</evidence>
<dbReference type="Proteomes" id="UP000030746">
    <property type="component" value="Unassembled WGS sequence"/>
</dbReference>
<evidence type="ECO:0000256" key="6">
    <source>
        <dbReference type="ARBA" id="ARBA00022776"/>
    </source>
</evidence>
<evidence type="ECO:0000256" key="5">
    <source>
        <dbReference type="ARBA" id="ARBA00022618"/>
    </source>
</evidence>
<keyword evidence="11" id="KW-0995">Kinetochore</keyword>
<keyword evidence="9 11" id="KW-0137">Centromere</keyword>
<sequence length="218" mass="25663">MDKLTQLLTLKKNRSTQKQTVTQKFRKPVDKNVNLLRELQRKTDAERVKLIEVNEDLKTTAHKKKVELEELENELCILLQEIQIKDEEKKLVSECLTSSISDKEYMKQKIESVEQQSHGKLSDLQKTDRLFQERLGLKFKSTTDQELEIIFTNIDPKDTSLHYCFTLKFVEGKYKVSNAQPEIEDLNILTQRLNKTNSFRSFIIAVRKYYKHGHSEKS</sequence>
<keyword evidence="4 11" id="KW-0158">Chromosome</keyword>
<proteinExistence type="inferred from homology"/>
<dbReference type="Pfam" id="PF08234">
    <property type="entry name" value="Spindle_Spc25"/>
    <property type="match status" value="1"/>
</dbReference>
<comment type="function">
    <text evidence="11">Acts as a component of the essential kinetochore-associated NDC80 complex, which is required for chromosome segregation and spindle checkpoint activity.</text>
</comment>
<organism evidence="14 15">
    <name type="scientific">Lottia gigantea</name>
    <name type="common">Giant owl limpet</name>
    <dbReference type="NCBI Taxonomy" id="225164"/>
    <lineage>
        <taxon>Eukaryota</taxon>
        <taxon>Metazoa</taxon>
        <taxon>Spiralia</taxon>
        <taxon>Lophotrochozoa</taxon>
        <taxon>Mollusca</taxon>
        <taxon>Gastropoda</taxon>
        <taxon>Patellogastropoda</taxon>
        <taxon>Lottioidea</taxon>
        <taxon>Lottiidae</taxon>
        <taxon>Lottia</taxon>
    </lineage>
</organism>
<comment type="subcellular location">
    <subcellularLocation>
        <location evidence="1">Chromosome</location>
        <location evidence="1">Centromere</location>
    </subcellularLocation>
    <subcellularLocation>
        <location evidence="11">Nucleus</location>
    </subcellularLocation>
    <subcellularLocation>
        <location evidence="11">Chromosome</location>
        <location evidence="11">Centromere</location>
        <location evidence="11">Kinetochore</location>
    </subcellularLocation>
</comment>
<gene>
    <name evidence="14" type="ORF">LOTGIDRAFT_237170</name>
</gene>
<evidence type="ECO:0000256" key="7">
    <source>
        <dbReference type="ARBA" id="ARBA00023054"/>
    </source>
</evidence>
<dbReference type="GO" id="GO:0007059">
    <property type="term" value="P:chromosome segregation"/>
    <property type="evidence" value="ECO:0007669"/>
    <property type="project" value="InterPro"/>
</dbReference>
<evidence type="ECO:0000259" key="13">
    <source>
        <dbReference type="Pfam" id="PF08234"/>
    </source>
</evidence>
<dbReference type="FunFam" id="3.30.457.50:FF:000001">
    <property type="entry name" value="Probable kinetochore protein spc25"/>
    <property type="match status" value="1"/>
</dbReference>
<dbReference type="PANTHER" id="PTHR14281">
    <property type="entry name" value="KINETOCHORE PROTEIN SPC25-RELATED"/>
    <property type="match status" value="1"/>
</dbReference>
<dbReference type="InterPro" id="IPR013255">
    <property type="entry name" value="Spc25_C"/>
</dbReference>
<feature type="coiled-coil region" evidence="12">
    <location>
        <begin position="36"/>
        <end position="74"/>
    </location>
</feature>
<dbReference type="EMBL" id="KB204047">
    <property type="protein sequence ID" value="ESO82097.1"/>
    <property type="molecule type" value="Genomic_DNA"/>
</dbReference>
<dbReference type="PANTHER" id="PTHR14281:SF0">
    <property type="entry name" value="KINETOCHORE PROTEIN SPC25"/>
    <property type="match status" value="1"/>
</dbReference>
<evidence type="ECO:0000313" key="15">
    <source>
        <dbReference type="Proteomes" id="UP000030746"/>
    </source>
</evidence>
<dbReference type="RefSeq" id="XP_009067261.1">
    <property type="nucleotide sequence ID" value="XM_009069013.1"/>
</dbReference>
<evidence type="ECO:0000256" key="8">
    <source>
        <dbReference type="ARBA" id="ARBA00023306"/>
    </source>
</evidence>
<dbReference type="GO" id="GO:0051301">
    <property type="term" value="P:cell division"/>
    <property type="evidence" value="ECO:0007669"/>
    <property type="project" value="UniProtKB-UniRule"/>
</dbReference>
<keyword evidence="7 12" id="KW-0175">Coiled coil</keyword>
<dbReference type="GO" id="GO:0031262">
    <property type="term" value="C:Ndc80 complex"/>
    <property type="evidence" value="ECO:0007669"/>
    <property type="project" value="InterPro"/>
</dbReference>
<name>V3ZDI6_LOTGI</name>
<comment type="subunit">
    <text evidence="10">Component of the NDC80 complex, which is composed of ndc80, cdca1, spbc24 and spbc25. The NDC80 complex interacts with mis12 and zwint.</text>
</comment>
<evidence type="ECO:0000256" key="12">
    <source>
        <dbReference type="SAM" id="Coils"/>
    </source>
</evidence>
<evidence type="ECO:0000256" key="9">
    <source>
        <dbReference type="ARBA" id="ARBA00023328"/>
    </source>
</evidence>
<evidence type="ECO:0000256" key="1">
    <source>
        <dbReference type="ARBA" id="ARBA00004584"/>
    </source>
</evidence>
<evidence type="ECO:0000256" key="11">
    <source>
        <dbReference type="RuleBase" id="RU367150"/>
    </source>
</evidence>
<dbReference type="KEGG" id="lgi:LOTGIDRAFT_237170"/>
<keyword evidence="6 11" id="KW-0498">Mitosis</keyword>
<evidence type="ECO:0000256" key="2">
    <source>
        <dbReference type="ARBA" id="ARBA00006379"/>
    </source>
</evidence>
<keyword evidence="15" id="KW-1185">Reference proteome</keyword>
<dbReference type="CTD" id="20250372"/>
<dbReference type="GeneID" id="20250372"/>
<protein>
    <recommendedName>
        <fullName evidence="3 11">Kinetochore protein SPC25</fullName>
    </recommendedName>
</protein>
<reference evidence="14 15" key="1">
    <citation type="journal article" date="2013" name="Nature">
        <title>Insights into bilaterian evolution from three spiralian genomes.</title>
        <authorList>
            <person name="Simakov O."/>
            <person name="Marletaz F."/>
            <person name="Cho S.J."/>
            <person name="Edsinger-Gonzales E."/>
            <person name="Havlak P."/>
            <person name="Hellsten U."/>
            <person name="Kuo D.H."/>
            <person name="Larsson T."/>
            <person name="Lv J."/>
            <person name="Arendt D."/>
            <person name="Savage R."/>
            <person name="Osoegawa K."/>
            <person name="de Jong P."/>
            <person name="Grimwood J."/>
            <person name="Chapman J.A."/>
            <person name="Shapiro H."/>
            <person name="Aerts A."/>
            <person name="Otillar R.P."/>
            <person name="Terry A.Y."/>
            <person name="Boore J.L."/>
            <person name="Grigoriev I.V."/>
            <person name="Lindberg D.R."/>
            <person name="Seaver E.C."/>
            <person name="Weisblat D.A."/>
            <person name="Putnam N.H."/>
            <person name="Rokhsar D.S."/>
        </authorList>
    </citation>
    <scope>NUCLEOTIDE SEQUENCE [LARGE SCALE GENOMIC DNA]</scope>
</reference>
<dbReference type="AlphaFoldDB" id="V3ZDI6"/>
<feature type="domain" description="Chromosome segregation protein Spc25 C-terminal" evidence="13">
    <location>
        <begin position="143"/>
        <end position="210"/>
    </location>
</feature>
<keyword evidence="8 11" id="KW-0131">Cell cycle</keyword>
<dbReference type="OMA" id="FATWMGL"/>
<evidence type="ECO:0000256" key="10">
    <source>
        <dbReference type="ARBA" id="ARBA00065771"/>
    </source>
</evidence>
<dbReference type="OrthoDB" id="6353017at2759"/>
<dbReference type="CDD" id="cd23784">
    <property type="entry name" value="RWD_Spc25"/>
    <property type="match status" value="1"/>
</dbReference>
<comment type="similarity">
    <text evidence="2 11">Belongs to the SPC25 family.</text>
</comment>
<dbReference type="STRING" id="225164.V3ZDI6"/>
<keyword evidence="5 11" id="KW-0132">Cell division</keyword>